<protein>
    <recommendedName>
        <fullName evidence="1">citrate lyase holo-[acyl-carrier protein] synthase</fullName>
        <ecNumber evidence="1">2.7.7.61</ecNumber>
    </recommendedName>
</protein>
<sequence>MLNNVFTAGIPQTITAVLQQRDLRAATQTYWLNHCPQATLIDVKLNIPGPIKNNLALNFLFNQGRSRWLQGEPALHLVVEWNCPSGNEALYWTTQEAVAVKQRAIVFEEQDTLGRLFDIDVLKAPDVHLSRQDLQLPSRRCLICPRPAKQCARSRQHSIKELQLWISQLFLQEQS</sequence>
<dbReference type="Pfam" id="PF03802">
    <property type="entry name" value="CitX"/>
    <property type="match status" value="1"/>
</dbReference>
<evidence type="ECO:0000256" key="2">
    <source>
        <dbReference type="ARBA" id="ARBA00022679"/>
    </source>
</evidence>
<evidence type="ECO:0000256" key="3">
    <source>
        <dbReference type="ARBA" id="ARBA00022695"/>
    </source>
</evidence>
<evidence type="ECO:0000313" key="6">
    <source>
        <dbReference type="Proteomes" id="UP000033558"/>
    </source>
</evidence>
<evidence type="ECO:0000256" key="4">
    <source>
        <dbReference type="ARBA" id="ARBA00048574"/>
    </source>
</evidence>
<accession>A0A0F4LVV6</accession>
<keyword evidence="6" id="KW-1185">Reference proteome</keyword>
<reference evidence="5 6" key="1">
    <citation type="submission" date="2015-01" db="EMBL/GenBank/DDBJ databases">
        <title>Comparative genomics of the lactic acid bacteria isolated from the honey bee gut.</title>
        <authorList>
            <person name="Ellegaard K.M."/>
            <person name="Tamarit D."/>
            <person name="Javelind E."/>
            <person name="Olofsson T."/>
            <person name="Andersson S.G."/>
            <person name="Vasquez A."/>
        </authorList>
    </citation>
    <scope>NUCLEOTIDE SEQUENCE [LARGE SCALE GENOMIC DNA]</scope>
    <source>
        <strain evidence="5 6">Bin4</strain>
    </source>
</reference>
<comment type="caution">
    <text evidence="5">The sequence shown here is derived from an EMBL/GenBank/DDBJ whole genome shotgun (WGS) entry which is preliminary data.</text>
</comment>
<dbReference type="Proteomes" id="UP000033558">
    <property type="component" value="Unassembled WGS sequence"/>
</dbReference>
<dbReference type="STRING" id="1218492.JG30_02030"/>
<dbReference type="NCBIfam" id="TIGR03124">
    <property type="entry name" value="citrate_citX"/>
    <property type="match status" value="1"/>
</dbReference>
<evidence type="ECO:0000313" key="5">
    <source>
        <dbReference type="EMBL" id="KJY62755.1"/>
    </source>
</evidence>
<evidence type="ECO:0000256" key="1">
    <source>
        <dbReference type="ARBA" id="ARBA00012524"/>
    </source>
</evidence>
<keyword evidence="5" id="KW-0456">Lyase</keyword>
<dbReference type="GO" id="GO:0050519">
    <property type="term" value="F:holo-citrate lyase synthase activity"/>
    <property type="evidence" value="ECO:0007669"/>
    <property type="project" value="UniProtKB-EC"/>
</dbReference>
<organism evidence="5 6">
    <name type="scientific">Bombilactobacillus mellifer</name>
    <dbReference type="NCBI Taxonomy" id="1218492"/>
    <lineage>
        <taxon>Bacteria</taxon>
        <taxon>Bacillati</taxon>
        <taxon>Bacillota</taxon>
        <taxon>Bacilli</taxon>
        <taxon>Lactobacillales</taxon>
        <taxon>Lactobacillaceae</taxon>
        <taxon>Bombilactobacillus</taxon>
    </lineage>
</organism>
<name>A0A0F4LVV6_9LACO</name>
<proteinExistence type="predicted"/>
<dbReference type="HOGENOM" id="CLU_104529_1_0_9"/>
<dbReference type="PATRIC" id="fig|1218492.5.peg.316"/>
<dbReference type="AlphaFoldDB" id="A0A0F4LVV6"/>
<dbReference type="RefSeq" id="WP_046317106.1">
    <property type="nucleotide sequence ID" value="NZ_JBHSZT010000003.1"/>
</dbReference>
<dbReference type="EMBL" id="JXJQ01000003">
    <property type="protein sequence ID" value="KJY62755.1"/>
    <property type="molecule type" value="Genomic_DNA"/>
</dbReference>
<dbReference type="InterPro" id="IPR005551">
    <property type="entry name" value="CitX"/>
</dbReference>
<dbReference type="GO" id="GO:0051191">
    <property type="term" value="P:prosthetic group biosynthetic process"/>
    <property type="evidence" value="ECO:0007669"/>
    <property type="project" value="InterPro"/>
</dbReference>
<comment type="catalytic activity">
    <reaction evidence="4">
        <text>apo-[citrate lyase ACP] + 2'-(5''-triphospho-alpha-D-ribosyl)-3'-dephospho-CoA = holo-[citrate lyase ACP] + diphosphate</text>
        <dbReference type="Rhea" id="RHEA:16333"/>
        <dbReference type="Rhea" id="RHEA-COMP:10157"/>
        <dbReference type="Rhea" id="RHEA-COMP:10158"/>
        <dbReference type="ChEBI" id="CHEBI:29999"/>
        <dbReference type="ChEBI" id="CHEBI:33019"/>
        <dbReference type="ChEBI" id="CHEBI:61378"/>
        <dbReference type="ChEBI" id="CHEBI:82683"/>
        <dbReference type="EC" id="2.7.7.61"/>
    </reaction>
</comment>
<dbReference type="GO" id="GO:0016829">
    <property type="term" value="F:lyase activity"/>
    <property type="evidence" value="ECO:0007669"/>
    <property type="project" value="UniProtKB-KW"/>
</dbReference>
<keyword evidence="2 5" id="KW-0808">Transferase</keyword>
<keyword evidence="3" id="KW-0548">Nucleotidyltransferase</keyword>
<gene>
    <name evidence="5" type="primary">citX</name>
    <name evidence="5" type="ORF">JG30_02030</name>
</gene>
<dbReference type="EC" id="2.7.7.61" evidence="1"/>